<comment type="function">
    <text evidence="6">Repressor of the lactose catabolism operon. Galactose-6-phosphate is the inducer.</text>
</comment>
<comment type="caution">
    <text evidence="8">The sequence shown here is derived from an EMBL/GenBank/DDBJ whole genome shotgun (WGS) entry which is preliminary data.</text>
</comment>
<evidence type="ECO:0000256" key="2">
    <source>
        <dbReference type="ARBA" id="ARBA00022491"/>
    </source>
</evidence>
<protein>
    <recommendedName>
        <fullName evidence="1">Lactose phosphotransferase system repressor</fullName>
    </recommendedName>
</protein>
<evidence type="ECO:0000256" key="4">
    <source>
        <dbReference type="ARBA" id="ARBA00023125"/>
    </source>
</evidence>
<dbReference type="SMART" id="SM00420">
    <property type="entry name" value="HTH_DEOR"/>
    <property type="match status" value="1"/>
</dbReference>
<dbReference type="Pfam" id="PF00455">
    <property type="entry name" value="DeoRC"/>
    <property type="match status" value="1"/>
</dbReference>
<keyword evidence="2" id="KW-0678">Repressor</keyword>
<keyword evidence="9" id="KW-1185">Reference proteome</keyword>
<dbReference type="PRINTS" id="PR00037">
    <property type="entry name" value="HTHLACR"/>
</dbReference>
<evidence type="ECO:0000313" key="8">
    <source>
        <dbReference type="EMBL" id="TFD79981.1"/>
    </source>
</evidence>
<dbReference type="PROSITE" id="PS00894">
    <property type="entry name" value="HTH_DEOR_1"/>
    <property type="match status" value="1"/>
</dbReference>
<name>A0A4Y8KQE1_9MICO</name>
<dbReference type="SMART" id="SM01134">
    <property type="entry name" value="DeoRC"/>
    <property type="match status" value="1"/>
</dbReference>
<dbReference type="InterPro" id="IPR036390">
    <property type="entry name" value="WH_DNA-bd_sf"/>
</dbReference>
<dbReference type="PROSITE" id="PS51000">
    <property type="entry name" value="HTH_DEOR_2"/>
    <property type="match status" value="1"/>
</dbReference>
<accession>A0A4Y8KQE1</accession>
<proteinExistence type="predicted"/>
<dbReference type="Gene3D" id="1.10.10.10">
    <property type="entry name" value="Winged helix-like DNA-binding domain superfamily/Winged helix DNA-binding domain"/>
    <property type="match status" value="1"/>
</dbReference>
<keyword evidence="3" id="KW-0805">Transcription regulation</keyword>
<organism evidence="8 9">
    <name type="scientific">Cryobacterium psychrophilum</name>
    <dbReference type="NCBI Taxonomy" id="41988"/>
    <lineage>
        <taxon>Bacteria</taxon>
        <taxon>Bacillati</taxon>
        <taxon>Actinomycetota</taxon>
        <taxon>Actinomycetes</taxon>
        <taxon>Micrococcales</taxon>
        <taxon>Microbacteriaceae</taxon>
        <taxon>Cryobacterium</taxon>
    </lineage>
</organism>
<gene>
    <name evidence="8" type="ORF">E3T53_06150</name>
</gene>
<dbReference type="AlphaFoldDB" id="A0A4Y8KQE1"/>
<dbReference type="GO" id="GO:0003677">
    <property type="term" value="F:DNA binding"/>
    <property type="evidence" value="ECO:0007669"/>
    <property type="project" value="UniProtKB-KW"/>
</dbReference>
<keyword evidence="4" id="KW-0238">DNA-binding</keyword>
<evidence type="ECO:0000313" key="9">
    <source>
        <dbReference type="Proteomes" id="UP000298218"/>
    </source>
</evidence>
<dbReference type="SUPFAM" id="SSF100950">
    <property type="entry name" value="NagB/RpiA/CoA transferase-like"/>
    <property type="match status" value="1"/>
</dbReference>
<dbReference type="PANTHER" id="PTHR30363:SF4">
    <property type="entry name" value="GLYCEROL-3-PHOSPHATE REGULON REPRESSOR"/>
    <property type="match status" value="1"/>
</dbReference>
<dbReference type="EMBL" id="SOHQ01000019">
    <property type="protein sequence ID" value="TFD79981.1"/>
    <property type="molecule type" value="Genomic_DNA"/>
</dbReference>
<dbReference type="InterPro" id="IPR014036">
    <property type="entry name" value="DeoR-like_C"/>
</dbReference>
<evidence type="ECO:0000259" key="7">
    <source>
        <dbReference type="PROSITE" id="PS51000"/>
    </source>
</evidence>
<dbReference type="InterPro" id="IPR018356">
    <property type="entry name" value="Tscrpt_reg_HTH_DeoR_CS"/>
</dbReference>
<dbReference type="Pfam" id="PF08220">
    <property type="entry name" value="HTH_DeoR"/>
    <property type="match status" value="1"/>
</dbReference>
<dbReference type="SUPFAM" id="SSF46785">
    <property type="entry name" value="Winged helix' DNA-binding domain"/>
    <property type="match status" value="1"/>
</dbReference>
<evidence type="ECO:0000256" key="1">
    <source>
        <dbReference type="ARBA" id="ARBA00021390"/>
    </source>
</evidence>
<dbReference type="Proteomes" id="UP000298218">
    <property type="component" value="Unassembled WGS sequence"/>
</dbReference>
<dbReference type="Gene3D" id="3.40.50.1360">
    <property type="match status" value="1"/>
</dbReference>
<keyword evidence="5" id="KW-0804">Transcription</keyword>
<dbReference type="PANTHER" id="PTHR30363">
    <property type="entry name" value="HTH-TYPE TRANSCRIPTIONAL REGULATOR SRLR-RELATED"/>
    <property type="match status" value="1"/>
</dbReference>
<dbReference type="OrthoDB" id="7688673at2"/>
<dbReference type="InterPro" id="IPR050313">
    <property type="entry name" value="Carb_Metab_HTH_regulators"/>
</dbReference>
<dbReference type="InterPro" id="IPR001034">
    <property type="entry name" value="DeoR_HTH"/>
</dbReference>
<feature type="domain" description="HTH deoR-type" evidence="7">
    <location>
        <begin position="3"/>
        <end position="58"/>
    </location>
</feature>
<evidence type="ECO:0000256" key="6">
    <source>
        <dbReference type="ARBA" id="ARBA00024937"/>
    </source>
</evidence>
<evidence type="ECO:0000256" key="5">
    <source>
        <dbReference type="ARBA" id="ARBA00023163"/>
    </source>
</evidence>
<sequence length="262" mass="27678">MFAEERQLLIAALVTERGRVTVSDLATRFNITSETVRRDLDALEKARQLRRVHGGAVAVDRMSLSEPSLQERQTQQLDEKSRIAKAALAMIPTSRTGSIILDAGTTTEHLADLLAQWSPPAPGDQLLVITNALPIAWKLSNNPAIHLHVLGGRVRGLTSAIVGSGTIEQLGALRPDIAFIGANGVNATFGLSTPDSVEAAVKAAIVRSARRVVALADSSKLDEETLVCFAELADIDTLITDAPPSAELAAALAAADVEVVIA</sequence>
<dbReference type="InterPro" id="IPR037171">
    <property type="entry name" value="NagB/RpiA_transferase-like"/>
</dbReference>
<dbReference type="InterPro" id="IPR036388">
    <property type="entry name" value="WH-like_DNA-bd_sf"/>
</dbReference>
<dbReference type="GO" id="GO:0003700">
    <property type="term" value="F:DNA-binding transcription factor activity"/>
    <property type="evidence" value="ECO:0007669"/>
    <property type="project" value="InterPro"/>
</dbReference>
<reference evidence="8 9" key="1">
    <citation type="submission" date="2019-03" db="EMBL/GenBank/DDBJ databases">
        <title>Genomics of glacier-inhabiting Cryobacterium strains.</title>
        <authorList>
            <person name="Liu Q."/>
            <person name="Xin Y.-H."/>
        </authorList>
    </citation>
    <scope>NUCLEOTIDE SEQUENCE [LARGE SCALE GENOMIC DNA]</scope>
    <source>
        <strain evidence="8 9">CGMCC 1.4292</strain>
    </source>
</reference>
<evidence type="ECO:0000256" key="3">
    <source>
        <dbReference type="ARBA" id="ARBA00023015"/>
    </source>
</evidence>
<dbReference type="RefSeq" id="WP_134172277.1">
    <property type="nucleotide sequence ID" value="NZ_SODI01000001.1"/>
</dbReference>